<name>A0ABM9U9K3_9HYPH</name>
<comment type="caution">
    <text evidence="1">The sequence shown here is derived from an EMBL/GenBank/DDBJ whole genome shotgun (WGS) entry which is preliminary data.</text>
</comment>
<organism evidence="1 2">
    <name type="scientific">Chelatococcus sambhunathii</name>
    <dbReference type="NCBI Taxonomy" id="363953"/>
    <lineage>
        <taxon>Bacteria</taxon>
        <taxon>Pseudomonadati</taxon>
        <taxon>Pseudomonadota</taxon>
        <taxon>Alphaproteobacteria</taxon>
        <taxon>Hyphomicrobiales</taxon>
        <taxon>Chelatococcaceae</taxon>
        <taxon>Chelatococcus</taxon>
    </lineage>
</organism>
<sequence length="102" mass="10939">MSISTAIERASKGEARETLRATQEAQIFATACEIGRLENGHGTPGPSELKLFDVMRRALAAYHLTKDGGENFPATVSPEVATQRMAAMGEAQRPATPPAKRD</sequence>
<evidence type="ECO:0000313" key="1">
    <source>
        <dbReference type="EMBL" id="CUA90851.1"/>
    </source>
</evidence>
<proteinExistence type="predicted"/>
<dbReference type="EMBL" id="CYHC01000016">
    <property type="protein sequence ID" value="CUA90851.1"/>
    <property type="molecule type" value="Genomic_DNA"/>
</dbReference>
<gene>
    <name evidence="1" type="ORF">Ga0061061_11613</name>
</gene>
<keyword evidence="2" id="KW-1185">Reference proteome</keyword>
<evidence type="ECO:0000313" key="2">
    <source>
        <dbReference type="Proteomes" id="UP000182178"/>
    </source>
</evidence>
<reference evidence="1 2" key="1">
    <citation type="submission" date="2015-08" db="EMBL/GenBank/DDBJ databases">
        <authorList>
            <person name="Varghese N."/>
        </authorList>
    </citation>
    <scope>NUCLEOTIDE SEQUENCE [LARGE SCALE GENOMIC DNA]</scope>
    <source>
        <strain evidence="1 2">DSM 18167</strain>
    </source>
</reference>
<accession>A0ABM9U9K3</accession>
<protein>
    <submittedName>
        <fullName evidence="1">Uncharacterized protein</fullName>
    </submittedName>
</protein>
<dbReference type="RefSeq" id="WP_055460941.1">
    <property type="nucleotide sequence ID" value="NZ_CYHC01000016.1"/>
</dbReference>
<dbReference type="Proteomes" id="UP000182178">
    <property type="component" value="Unassembled WGS sequence"/>
</dbReference>